<reference evidence="1 2" key="1">
    <citation type="submission" date="2019-02" db="EMBL/GenBank/DDBJ databases">
        <title>Deep-cultivation of Planctomycetes and their phenomic and genomic characterization uncovers novel biology.</title>
        <authorList>
            <person name="Wiegand S."/>
            <person name="Jogler M."/>
            <person name="Boedeker C."/>
            <person name="Pinto D."/>
            <person name="Vollmers J."/>
            <person name="Rivas-Marin E."/>
            <person name="Kohn T."/>
            <person name="Peeters S.H."/>
            <person name="Heuer A."/>
            <person name="Rast P."/>
            <person name="Oberbeckmann S."/>
            <person name="Bunk B."/>
            <person name="Jeske O."/>
            <person name="Meyerdierks A."/>
            <person name="Storesund J.E."/>
            <person name="Kallscheuer N."/>
            <person name="Luecker S."/>
            <person name="Lage O.M."/>
            <person name="Pohl T."/>
            <person name="Merkel B.J."/>
            <person name="Hornburger P."/>
            <person name="Mueller R.-W."/>
            <person name="Bruemmer F."/>
            <person name="Labrenz M."/>
            <person name="Spormann A.M."/>
            <person name="Op Den Camp H."/>
            <person name="Overmann J."/>
            <person name="Amann R."/>
            <person name="Jetten M.S.M."/>
            <person name="Mascher T."/>
            <person name="Medema M.H."/>
            <person name="Devos D.P."/>
            <person name="Kaster A.-K."/>
            <person name="Ovreas L."/>
            <person name="Rohde M."/>
            <person name="Galperin M.Y."/>
            <person name="Jogler C."/>
        </authorList>
    </citation>
    <scope>NUCLEOTIDE SEQUENCE [LARGE SCALE GENOMIC DNA]</scope>
    <source>
        <strain evidence="1 2">Pla100</strain>
    </source>
</reference>
<proteinExistence type="predicted"/>
<gene>
    <name evidence="1" type="ORF">Pla100_21660</name>
</gene>
<dbReference type="EMBL" id="SJPM01000003">
    <property type="protein sequence ID" value="TWT98999.1"/>
    <property type="molecule type" value="Genomic_DNA"/>
</dbReference>
<comment type="caution">
    <text evidence="1">The sequence shown here is derived from an EMBL/GenBank/DDBJ whole genome shotgun (WGS) entry which is preliminary data.</text>
</comment>
<dbReference type="Proteomes" id="UP000316213">
    <property type="component" value="Unassembled WGS sequence"/>
</dbReference>
<organism evidence="1 2">
    <name type="scientific">Neorhodopirellula pilleata</name>
    <dbReference type="NCBI Taxonomy" id="2714738"/>
    <lineage>
        <taxon>Bacteria</taxon>
        <taxon>Pseudomonadati</taxon>
        <taxon>Planctomycetota</taxon>
        <taxon>Planctomycetia</taxon>
        <taxon>Pirellulales</taxon>
        <taxon>Pirellulaceae</taxon>
        <taxon>Neorhodopirellula</taxon>
    </lineage>
</organism>
<evidence type="ECO:0000313" key="2">
    <source>
        <dbReference type="Proteomes" id="UP000316213"/>
    </source>
</evidence>
<dbReference type="AlphaFoldDB" id="A0A5C6AHA4"/>
<protein>
    <submittedName>
        <fullName evidence="1">Uncharacterized protein</fullName>
    </submittedName>
</protein>
<name>A0A5C6AHA4_9BACT</name>
<accession>A0A5C6AHA4</accession>
<evidence type="ECO:0000313" key="1">
    <source>
        <dbReference type="EMBL" id="TWT98999.1"/>
    </source>
</evidence>
<sequence length="104" mass="11715">MSVRLAQISVPKSATAIATRVACCMNLVRDRSRVSGVTQARKLNRSTPKWLQNCRKYSLIQTFQCLKFFPEPASSPHEKTFVNSAVANMGNHHFVITVTYITEK</sequence>
<keyword evidence="2" id="KW-1185">Reference proteome</keyword>